<dbReference type="InterPro" id="IPR027417">
    <property type="entry name" value="P-loop_NTPase"/>
</dbReference>
<dbReference type="GO" id="GO:0031490">
    <property type="term" value="F:chromatin DNA binding"/>
    <property type="evidence" value="ECO:0007669"/>
    <property type="project" value="TreeGrafter"/>
</dbReference>
<dbReference type="OrthoDB" id="417236at2759"/>
<dbReference type="Pfam" id="PF13872">
    <property type="entry name" value="AAA_34"/>
    <property type="match status" value="1"/>
</dbReference>
<evidence type="ECO:0000259" key="3">
    <source>
        <dbReference type="Pfam" id="PF13871"/>
    </source>
</evidence>
<feature type="region of interest" description="Disordered" evidence="2">
    <location>
        <begin position="982"/>
        <end position="1038"/>
    </location>
</feature>
<dbReference type="InterPro" id="IPR039187">
    <property type="entry name" value="SNO_AAA"/>
</dbReference>
<feature type="compositionally biased region" description="Low complexity" evidence="2">
    <location>
        <begin position="1008"/>
        <end position="1022"/>
    </location>
</feature>
<feature type="compositionally biased region" description="Acidic residues" evidence="2">
    <location>
        <begin position="163"/>
        <end position="180"/>
    </location>
</feature>
<name>A0A0G4FFM1_VITBC</name>
<dbReference type="PANTHER" id="PTHR12706:SF30">
    <property type="entry name" value="PROTEIN STRAWBERRY NOTCH-RELATED"/>
    <property type="match status" value="1"/>
</dbReference>
<feature type="compositionally biased region" description="Acidic residues" evidence="2">
    <location>
        <begin position="8"/>
        <end position="17"/>
    </location>
</feature>
<feature type="compositionally biased region" description="Basic and acidic residues" evidence="2">
    <location>
        <begin position="685"/>
        <end position="700"/>
    </location>
</feature>
<dbReference type="GO" id="GO:0042393">
    <property type="term" value="F:histone binding"/>
    <property type="evidence" value="ECO:0007669"/>
    <property type="project" value="TreeGrafter"/>
</dbReference>
<evidence type="ECO:0000259" key="4">
    <source>
        <dbReference type="Pfam" id="PF13872"/>
    </source>
</evidence>
<sequence length="1710" mass="188170">MNERCALDGDEGDESDDCQITLVKNAPPTKRPKNILKQQQQQQQQSAPAQPVKEEEAAPAAAAAAAAATDVDMDKLFDSDDDMALFFDAEVERKGGVKKEERRDGNGEGDEEDNDDDWLGFFDDDDVFEDGKRPAAAAAAAAAGRRSRADGGGGRGGMGGGSIEEDDDDDLTDNGDDDDAIGQHRQNANANKGGDDNMQYDHGSDGAGGGGAGGGEEVMKAVRRSSLFNFGHEHPAVLAESATLHAVKLPPLRQTDIVCMPKWVVDHGLLSSVQMESIIQACRRSSKLLDSGHRGGFCLGDGTGSGKGRTMAAFIGHVHNHKGLTRNQRHIWFSVSPDLEMDSKRDIDDLRLGIPLANIRGMPVFDSFMSNRKNKEKLVDKLGPSCNGILFCSYMYFIRHNTGSKAENLSARLKKGDHDILNDPKLCRFAATVEWLGGKDAQGTIVFDESHKAKNLGPELTGKGTEFDSQNMTPKGASLTGVLVAKLQEFCPKAHVIYASATAASELRNLGYMSRLGLWGPGTPFAHFPQLHKRINYSAVSGMECLTINIKSQGLFSSRTLSYHGCKFVVDKIGLKNDATNLYSTAVVVWQDVFALFNETKEDPHVHWHDGNTPGCAFCSSPDCKYTIHNDERMVATMQFWATAQRFFRILLVATKIPTAVRKARKDLANGKAVIFSMWSSGEARQREKADQQEARRAARGETLADDADNDEDQEAMNTAGLDLILEHLLDKWVKTKDVRGYEVGVVGQTYDDRKQAIKERLANIDMPPNPLDAILQEFGGPDRVAELTGRSKRHEVNPSTGRREYVDRGKYSRGRPSRQGESINNRERQLFQDGEKRIAVITEAASAGISLHADRRAGNRRPRVMYTLELPWSADKAVQQFGRCHRSNQLHNPQFHLVVTEMGGEIRFTSTIARRMKMLGALTRGDRRCTMSEAEDATLAEFDMQTRNGREALKALLNDISKAAKDPTYAEGMDEYLMRDNQDESDASSSEDDKPHPHPQKQTQRRGGPSSSSAAAAAAGGAASGGIVDVDGDEQMPEGGMVMVTMEDDSDDDDTPEYAFQKYYDSFGDFAEQAMEEMGKVDVSGLVEPEEDPNSRRVLKKKKTISLRSFMNRMLMMHRPSKIPSLNIFAEKEQSGDGAKDKDAIADLNSCYRGLIGEPQAVVFEKHEIIANDPHTHADTYYTHVRVDRGISFEAAKDLYLSVRKKKDAAGHKRSPHKLHRPEGFYWWHYKKDQRCRRFPILFIQKKETYAADKKYKVYRPNIGASDVFLNHMSLIFRSLHALNSDGSISKIAIQKKPDESGKLVDNLSSIETHWTRCFERADEVCSCLQYTSEPWKLEQNEDGMHVVNGSVCTKGMRKMSVHLLSGNILNSFGFLDKDFKAPRTGVAADAAGGGGGGGGAKGKAKAKAKQANRQDGGGGEEGGESGGRDGTKTPTFFKTKFGGEQLVIARATETETGIRVVGIELEPELVEDTKLMVRIIQSNSIFDHTANTQDGDINSEDKKVALATQLVQMQGQLHTITSSVEVTPQLPDRPGRPAAHQGVSPRAQSVIATLEEAQIISISAKDGLTIHQGYHLDGIFHGGTAPDEQHVDDHFAKRGFKDMRAAPPPARQPPPNLRDAVVRLGIALLNHLKRQPRFKDPQMTSKEEVAKRLAAPPDMSDDVRQRAVSFVLQGMRDDGLIRGPSAKEGIQLLDPSEDEQKVRTLWGG</sequence>
<dbReference type="GO" id="GO:0005634">
    <property type="term" value="C:nucleus"/>
    <property type="evidence" value="ECO:0007669"/>
    <property type="project" value="TreeGrafter"/>
</dbReference>
<feature type="region of interest" description="Disordered" evidence="2">
    <location>
        <begin position="685"/>
        <end position="713"/>
    </location>
</feature>
<dbReference type="GO" id="GO:0006355">
    <property type="term" value="P:regulation of DNA-templated transcription"/>
    <property type="evidence" value="ECO:0007669"/>
    <property type="project" value="InterPro"/>
</dbReference>
<gene>
    <name evidence="5" type="ORF">Vbra_15305</name>
</gene>
<dbReference type="InParanoid" id="A0A0G4FFM1"/>
<feature type="compositionally biased region" description="Gly residues" evidence="2">
    <location>
        <begin position="150"/>
        <end position="162"/>
    </location>
</feature>
<dbReference type="Gene3D" id="3.40.50.300">
    <property type="entry name" value="P-loop containing nucleotide triphosphate hydrolases"/>
    <property type="match status" value="2"/>
</dbReference>
<feature type="compositionally biased region" description="Low complexity" evidence="2">
    <location>
        <begin position="38"/>
        <end position="51"/>
    </location>
</feature>
<feature type="domain" description="Strawberry notch helicase C" evidence="3">
    <location>
        <begin position="770"/>
        <end position="1116"/>
    </location>
</feature>
<dbReference type="InterPro" id="IPR026741">
    <property type="entry name" value="SNO"/>
</dbReference>
<dbReference type="VEuPathDB" id="CryptoDB:Vbra_15305"/>
<feature type="region of interest" description="Disordered" evidence="2">
    <location>
        <begin position="795"/>
        <end position="828"/>
    </location>
</feature>
<evidence type="ECO:0000313" key="5">
    <source>
        <dbReference type="EMBL" id="CEM11974.1"/>
    </source>
</evidence>
<evidence type="ECO:0000256" key="1">
    <source>
        <dbReference type="ARBA" id="ARBA00006992"/>
    </source>
</evidence>
<feature type="domain" description="Strawberry notch AAA" evidence="4">
    <location>
        <begin position="233"/>
        <end position="584"/>
    </location>
</feature>
<dbReference type="EMBL" id="CDMY01000429">
    <property type="protein sequence ID" value="CEM11974.1"/>
    <property type="molecule type" value="Genomic_DNA"/>
</dbReference>
<feature type="compositionally biased region" description="Gly residues" evidence="2">
    <location>
        <begin position="205"/>
        <end position="216"/>
    </location>
</feature>
<feature type="compositionally biased region" description="Acidic residues" evidence="2">
    <location>
        <begin position="107"/>
        <end position="128"/>
    </location>
</feature>
<proteinExistence type="inferred from homology"/>
<feature type="compositionally biased region" description="Basic and acidic residues" evidence="2">
    <location>
        <begin position="90"/>
        <end position="106"/>
    </location>
</feature>
<feature type="region of interest" description="Disordered" evidence="2">
    <location>
        <begin position="1391"/>
        <end position="1438"/>
    </location>
</feature>
<dbReference type="PhylomeDB" id="A0A0G4FFM1"/>
<feature type="compositionally biased region" description="Low complexity" evidence="2">
    <location>
        <begin position="134"/>
        <end position="144"/>
    </location>
</feature>
<feature type="compositionally biased region" description="Acidic residues" evidence="2">
    <location>
        <begin position="704"/>
        <end position="713"/>
    </location>
</feature>
<dbReference type="PANTHER" id="PTHR12706">
    <property type="entry name" value="STRAWBERRY NOTCH-RELATED"/>
    <property type="match status" value="1"/>
</dbReference>
<organism evidence="5 6">
    <name type="scientific">Vitrella brassicaformis (strain CCMP3155)</name>
    <dbReference type="NCBI Taxonomy" id="1169540"/>
    <lineage>
        <taxon>Eukaryota</taxon>
        <taxon>Sar</taxon>
        <taxon>Alveolata</taxon>
        <taxon>Colpodellida</taxon>
        <taxon>Vitrellaceae</taxon>
        <taxon>Vitrella</taxon>
    </lineage>
</organism>
<dbReference type="InterPro" id="IPR026937">
    <property type="entry name" value="SBNO_Helicase_C_dom"/>
</dbReference>
<comment type="similarity">
    <text evidence="1">Belongs to the SBNO family.</text>
</comment>
<evidence type="ECO:0000256" key="2">
    <source>
        <dbReference type="SAM" id="MobiDB-lite"/>
    </source>
</evidence>
<feature type="region of interest" description="Disordered" evidence="2">
    <location>
        <begin position="89"/>
        <end position="216"/>
    </location>
</feature>
<accession>A0A0G4FFM1</accession>
<protein>
    <recommendedName>
        <fullName evidence="7">Helicase ATP-binding domain-containing protein</fullName>
    </recommendedName>
</protein>
<feature type="compositionally biased region" description="Low complexity" evidence="2">
    <location>
        <begin position="58"/>
        <end position="68"/>
    </location>
</feature>
<reference evidence="5 6" key="1">
    <citation type="submission" date="2014-11" db="EMBL/GenBank/DDBJ databases">
        <authorList>
            <person name="Zhu J."/>
            <person name="Qi W."/>
            <person name="Song R."/>
        </authorList>
    </citation>
    <scope>NUCLEOTIDE SEQUENCE [LARGE SCALE GENOMIC DNA]</scope>
</reference>
<dbReference type="Proteomes" id="UP000041254">
    <property type="component" value="Unassembled WGS sequence"/>
</dbReference>
<evidence type="ECO:0000313" key="6">
    <source>
        <dbReference type="Proteomes" id="UP000041254"/>
    </source>
</evidence>
<dbReference type="Pfam" id="PF13871">
    <property type="entry name" value="Helicase_C_4"/>
    <property type="match status" value="1"/>
</dbReference>
<feature type="region of interest" description="Disordered" evidence="2">
    <location>
        <begin position="1"/>
        <end position="68"/>
    </location>
</feature>
<keyword evidence="6" id="KW-1185">Reference proteome</keyword>
<feature type="compositionally biased region" description="Basic and acidic residues" evidence="2">
    <location>
        <begin position="802"/>
        <end position="811"/>
    </location>
</feature>
<feature type="compositionally biased region" description="Gly residues" evidence="2">
    <location>
        <begin position="1393"/>
        <end position="1403"/>
    </location>
</feature>
<evidence type="ECO:0008006" key="7">
    <source>
        <dbReference type="Google" id="ProtNLM"/>
    </source>
</evidence>
<dbReference type="SUPFAM" id="SSF52540">
    <property type="entry name" value="P-loop containing nucleoside triphosphate hydrolases"/>
    <property type="match status" value="2"/>
</dbReference>